<evidence type="ECO:0000313" key="2">
    <source>
        <dbReference type="EMBL" id="KAK2952246.1"/>
    </source>
</evidence>
<name>A0ABQ9XJR6_9EUKA</name>
<dbReference type="Proteomes" id="UP001281761">
    <property type="component" value="Unassembled WGS sequence"/>
</dbReference>
<reference evidence="2 3" key="1">
    <citation type="journal article" date="2022" name="bioRxiv">
        <title>Genomics of Preaxostyla Flagellates Illuminates Evolutionary Transitions and the Path Towards Mitochondrial Loss.</title>
        <authorList>
            <person name="Novak L.V.F."/>
            <person name="Treitli S.C."/>
            <person name="Pyrih J."/>
            <person name="Halakuc P."/>
            <person name="Pipaliya S.V."/>
            <person name="Vacek V."/>
            <person name="Brzon O."/>
            <person name="Soukal P."/>
            <person name="Eme L."/>
            <person name="Dacks J.B."/>
            <person name="Karnkowska A."/>
            <person name="Elias M."/>
            <person name="Hampl V."/>
        </authorList>
    </citation>
    <scope>NUCLEOTIDE SEQUENCE [LARGE SCALE GENOMIC DNA]</scope>
    <source>
        <strain evidence="2">NAU3</strain>
        <tissue evidence="2">Gut</tissue>
    </source>
</reference>
<organism evidence="2 3">
    <name type="scientific">Blattamonas nauphoetae</name>
    <dbReference type="NCBI Taxonomy" id="2049346"/>
    <lineage>
        <taxon>Eukaryota</taxon>
        <taxon>Metamonada</taxon>
        <taxon>Preaxostyla</taxon>
        <taxon>Oxymonadida</taxon>
        <taxon>Blattamonas</taxon>
    </lineage>
</organism>
<feature type="region of interest" description="Disordered" evidence="1">
    <location>
        <begin position="57"/>
        <end position="76"/>
    </location>
</feature>
<accession>A0ABQ9XJR6</accession>
<protein>
    <submittedName>
        <fullName evidence="2">Uncharacterized protein</fullName>
    </submittedName>
</protein>
<evidence type="ECO:0000256" key="1">
    <source>
        <dbReference type="SAM" id="MobiDB-lite"/>
    </source>
</evidence>
<evidence type="ECO:0000313" key="3">
    <source>
        <dbReference type="Proteomes" id="UP001281761"/>
    </source>
</evidence>
<sequence>MHSVVVQQSFSPSLQQVLAIQIDPFRQISLRWSLTFRDHILEVSVFDLLKLPPTNTDTPDDAADNHTKEHKHDCGHDNRDCRGGCFVPGMELRTRRLPKQE</sequence>
<gene>
    <name evidence="2" type="ORF">BLNAU_12805</name>
</gene>
<comment type="caution">
    <text evidence="2">The sequence shown here is derived from an EMBL/GenBank/DDBJ whole genome shotgun (WGS) entry which is preliminary data.</text>
</comment>
<proteinExistence type="predicted"/>
<dbReference type="EMBL" id="JARBJD010000106">
    <property type="protein sequence ID" value="KAK2952246.1"/>
    <property type="molecule type" value="Genomic_DNA"/>
</dbReference>
<feature type="compositionally biased region" description="Basic and acidic residues" evidence="1">
    <location>
        <begin position="63"/>
        <end position="76"/>
    </location>
</feature>
<keyword evidence="3" id="KW-1185">Reference proteome</keyword>